<sequence length="205" mass="21995">MNATWSLVHAERAALVEDLAGLDETQWGRQSLCGEWTVREVAAHLVNNARTTRLGIVREMVRARFDFDRQNANGVARELGDSPAETLDRLRKVVGRTDTPPAPLDSRLVEEVVHGEDIRRPLGITHSYAPEAVTRSLAYQARTSVAMGGGRQRIAGVRLVATDADVAIGDGPEVSGPALSLLLATSGRTVALDDLAGPGLATLRD</sequence>
<accession>A0A2R7YYY1</accession>
<dbReference type="OrthoDB" id="5178565at2"/>
<protein>
    <recommendedName>
        <fullName evidence="1">Mycothiol-dependent maleylpyruvate isomerase metal-binding domain-containing protein</fullName>
    </recommendedName>
</protein>
<dbReference type="NCBIfam" id="TIGR03083">
    <property type="entry name" value="maleylpyruvate isomerase family mycothiol-dependent enzyme"/>
    <property type="match status" value="1"/>
</dbReference>
<dbReference type="GO" id="GO:0046872">
    <property type="term" value="F:metal ion binding"/>
    <property type="evidence" value="ECO:0007669"/>
    <property type="project" value="InterPro"/>
</dbReference>
<reference evidence="2 3" key="1">
    <citation type="submission" date="2018-03" db="EMBL/GenBank/DDBJ databases">
        <authorList>
            <person name="Keele B.F."/>
        </authorList>
    </citation>
    <scope>NUCLEOTIDE SEQUENCE [LARGE SCALE GENOMIC DNA]</scope>
    <source>
        <strain evidence="2 3">IB-3</strain>
    </source>
</reference>
<dbReference type="SUPFAM" id="SSF109854">
    <property type="entry name" value="DinB/YfiT-like putative metalloenzymes"/>
    <property type="match status" value="1"/>
</dbReference>
<dbReference type="Gene3D" id="1.20.120.450">
    <property type="entry name" value="dinb family like domain"/>
    <property type="match status" value="1"/>
</dbReference>
<dbReference type="InterPro" id="IPR034660">
    <property type="entry name" value="DinB/YfiT-like"/>
</dbReference>
<dbReference type="InterPro" id="IPR017517">
    <property type="entry name" value="Maleyloyr_isom"/>
</dbReference>
<gene>
    <name evidence="2" type="ORF">C7S10_09385</name>
</gene>
<keyword evidence="3" id="KW-1185">Reference proteome</keyword>
<dbReference type="RefSeq" id="WP_108344177.1">
    <property type="nucleotide sequence ID" value="NZ_PYXZ01000003.1"/>
</dbReference>
<organism evidence="2 3">
    <name type="scientific">Nocardioides currus</name>
    <dbReference type="NCBI Taxonomy" id="2133958"/>
    <lineage>
        <taxon>Bacteria</taxon>
        <taxon>Bacillati</taxon>
        <taxon>Actinomycetota</taxon>
        <taxon>Actinomycetes</taxon>
        <taxon>Propionibacteriales</taxon>
        <taxon>Nocardioidaceae</taxon>
        <taxon>Nocardioides</taxon>
    </lineage>
</organism>
<evidence type="ECO:0000313" key="3">
    <source>
        <dbReference type="Proteomes" id="UP000244867"/>
    </source>
</evidence>
<dbReference type="Proteomes" id="UP000244867">
    <property type="component" value="Unassembled WGS sequence"/>
</dbReference>
<proteinExistence type="predicted"/>
<evidence type="ECO:0000259" key="1">
    <source>
        <dbReference type="Pfam" id="PF11716"/>
    </source>
</evidence>
<evidence type="ECO:0000313" key="2">
    <source>
        <dbReference type="EMBL" id="PUA81236.1"/>
    </source>
</evidence>
<dbReference type="InterPro" id="IPR024344">
    <property type="entry name" value="MDMPI_metal-binding"/>
</dbReference>
<feature type="domain" description="Mycothiol-dependent maleylpyruvate isomerase metal-binding" evidence="1">
    <location>
        <begin position="8"/>
        <end position="98"/>
    </location>
</feature>
<dbReference type="EMBL" id="PYXZ01000003">
    <property type="protein sequence ID" value="PUA81236.1"/>
    <property type="molecule type" value="Genomic_DNA"/>
</dbReference>
<dbReference type="Pfam" id="PF11716">
    <property type="entry name" value="MDMPI_N"/>
    <property type="match status" value="1"/>
</dbReference>
<dbReference type="AlphaFoldDB" id="A0A2R7YYY1"/>
<name>A0A2R7YYY1_9ACTN</name>
<comment type="caution">
    <text evidence="2">The sequence shown here is derived from an EMBL/GenBank/DDBJ whole genome shotgun (WGS) entry which is preliminary data.</text>
</comment>